<dbReference type="InterPro" id="IPR041698">
    <property type="entry name" value="Methyltransf_25"/>
</dbReference>
<reference evidence="3" key="1">
    <citation type="journal article" date="2019" name="Int. J. Syst. Evol. Microbiol.">
        <title>The Global Catalogue of Microorganisms (GCM) 10K type strain sequencing project: providing services to taxonomists for standard genome sequencing and annotation.</title>
        <authorList>
            <consortium name="The Broad Institute Genomics Platform"/>
            <consortium name="The Broad Institute Genome Sequencing Center for Infectious Disease"/>
            <person name="Wu L."/>
            <person name="Ma J."/>
        </authorList>
    </citation>
    <scope>NUCLEOTIDE SEQUENCE [LARGE SCALE GENOMIC DNA]</scope>
    <source>
        <strain evidence="3">JCM 14919</strain>
    </source>
</reference>
<keyword evidence="3" id="KW-1185">Reference proteome</keyword>
<dbReference type="Pfam" id="PF13649">
    <property type="entry name" value="Methyltransf_25"/>
    <property type="match status" value="1"/>
</dbReference>
<dbReference type="RefSeq" id="WP_346056974.1">
    <property type="nucleotide sequence ID" value="NZ_BAAAOP010000001.1"/>
</dbReference>
<evidence type="ECO:0000313" key="3">
    <source>
        <dbReference type="Proteomes" id="UP001501084"/>
    </source>
</evidence>
<feature type="domain" description="Methyltransferase" evidence="1">
    <location>
        <begin position="159"/>
        <end position="249"/>
    </location>
</feature>
<dbReference type="EMBL" id="BAAAOP010000001">
    <property type="protein sequence ID" value="GAA2185282.1"/>
    <property type="molecule type" value="Genomic_DNA"/>
</dbReference>
<organism evidence="2 3">
    <name type="scientific">Leucobacter alluvii</name>
    <dbReference type="NCBI Taxonomy" id="340321"/>
    <lineage>
        <taxon>Bacteria</taxon>
        <taxon>Bacillati</taxon>
        <taxon>Actinomycetota</taxon>
        <taxon>Actinomycetes</taxon>
        <taxon>Micrococcales</taxon>
        <taxon>Microbacteriaceae</taxon>
        <taxon>Leucobacter</taxon>
    </lineage>
</organism>
<evidence type="ECO:0000313" key="2">
    <source>
        <dbReference type="EMBL" id="GAA2185282.1"/>
    </source>
</evidence>
<dbReference type="SUPFAM" id="SSF53335">
    <property type="entry name" value="S-adenosyl-L-methionine-dependent methyltransferases"/>
    <property type="match status" value="1"/>
</dbReference>
<dbReference type="InterPro" id="IPR029063">
    <property type="entry name" value="SAM-dependent_MTases_sf"/>
</dbReference>
<comment type="caution">
    <text evidence="2">The sequence shown here is derived from an EMBL/GenBank/DDBJ whole genome shotgun (WGS) entry which is preliminary data.</text>
</comment>
<evidence type="ECO:0000259" key="1">
    <source>
        <dbReference type="Pfam" id="PF13649"/>
    </source>
</evidence>
<protein>
    <recommendedName>
        <fullName evidence="1">Methyltransferase domain-containing protein</fullName>
    </recommendedName>
</protein>
<name>A0ABP5MTW1_9MICO</name>
<accession>A0ABP5MTW1</accession>
<gene>
    <name evidence="2" type="ORF">GCM10009786_01030</name>
</gene>
<dbReference type="Proteomes" id="UP001501084">
    <property type="component" value="Unassembled WGS sequence"/>
</dbReference>
<sequence>MTVITKPDLDWWLKLEPELDWRFATTYADGAPHEYVVAGKTPGLTQDDVARAAHVIRTHGEPMKFYKQTRIYLVTPMGWKHWDMQGAIIDDASVTLINRGRIEHVYGAQNMPRTASGVQSSYDEIATTWDRDHCMNENELHVLTSLIREIFGATLGRTLDVGCGTGVPLDLNLAESVRYVGIDPSTAMLNALVMKHPLLAGVHPLTYAEAERRRVLCGSTYDAVLALGGSASYLAPDEIKQLCARSTRAVLLMHYLPGVSPVTGDLDSEVAEQSLRAASASATLQIQVGRFIASALPGNATVLP</sequence>
<proteinExistence type="predicted"/>
<dbReference type="Gene3D" id="3.40.50.150">
    <property type="entry name" value="Vaccinia Virus protein VP39"/>
    <property type="match status" value="1"/>
</dbReference>